<keyword evidence="3" id="KW-1185">Reference proteome</keyword>
<reference evidence="2 3" key="1">
    <citation type="submission" date="2015-07" db="EMBL/GenBank/DDBJ databases">
        <title>Genome sequence of Ornatilinea apprima DSM 23815.</title>
        <authorList>
            <person name="Hemp J."/>
            <person name="Ward L.M."/>
            <person name="Pace L.A."/>
            <person name="Fischer W.W."/>
        </authorList>
    </citation>
    <scope>NUCLEOTIDE SEQUENCE [LARGE SCALE GENOMIC DNA]</scope>
    <source>
        <strain evidence="2 3">P3M-1</strain>
    </source>
</reference>
<comment type="caution">
    <text evidence="2">The sequence shown here is derived from an EMBL/GenBank/DDBJ whole genome shotgun (WGS) entry which is preliminary data.</text>
</comment>
<organism evidence="2 3">
    <name type="scientific">Ornatilinea apprima</name>
    <dbReference type="NCBI Taxonomy" id="1134406"/>
    <lineage>
        <taxon>Bacteria</taxon>
        <taxon>Bacillati</taxon>
        <taxon>Chloroflexota</taxon>
        <taxon>Anaerolineae</taxon>
        <taxon>Anaerolineales</taxon>
        <taxon>Anaerolineaceae</taxon>
        <taxon>Ornatilinea</taxon>
    </lineage>
</organism>
<keyword evidence="1" id="KW-1133">Transmembrane helix</keyword>
<accession>A0A0P6XKJ3</accession>
<feature type="transmembrane region" description="Helical" evidence="1">
    <location>
        <begin position="281"/>
        <end position="308"/>
    </location>
</feature>
<feature type="transmembrane region" description="Helical" evidence="1">
    <location>
        <begin position="59"/>
        <end position="85"/>
    </location>
</feature>
<name>A0A0P6XKJ3_9CHLR</name>
<dbReference type="Proteomes" id="UP000050417">
    <property type="component" value="Unassembled WGS sequence"/>
</dbReference>
<proteinExistence type="predicted"/>
<protein>
    <submittedName>
        <fullName evidence="2">Uncharacterized protein</fullName>
    </submittedName>
</protein>
<dbReference type="STRING" id="1134406.ADN00_16260"/>
<dbReference type="EMBL" id="LGCL01000040">
    <property type="protein sequence ID" value="KPL72038.1"/>
    <property type="molecule type" value="Genomic_DNA"/>
</dbReference>
<dbReference type="RefSeq" id="WP_075064095.1">
    <property type="nucleotide sequence ID" value="NZ_LGCL01000040.1"/>
</dbReference>
<feature type="transmembrane region" description="Helical" evidence="1">
    <location>
        <begin position="16"/>
        <end position="39"/>
    </location>
</feature>
<keyword evidence="1" id="KW-0472">Membrane</keyword>
<gene>
    <name evidence="2" type="ORF">ADN00_16260</name>
</gene>
<keyword evidence="1" id="KW-0812">Transmembrane</keyword>
<sequence length="311" mass="33795">MKEIFGTVVGESKRRLLIGCLTLLVGVPTMGCCLLVLFTVVLPGLDSSAAGGGSSSMPIWLLVIGLLLLAGLIGVPVAIAVMTILRRARTMDAIFNPLGFTGKAYMLYGRHYQGNHQDRSVDIYIYRGPTVEVRLQSSAQTRVLINPKESISTSAADAFGKSPLTTTDSGLESFAIYPEEETWTLNFLNDPGVVGSIQTLMRAGAEWAVIRRLEIQPGEVMLYLHRSHKIASSLIDPSALQIWLDSLTNLAHAAENQPAPQKVLQPQVDGTRQSRQRMSKALPYVIAFLVIGMPLFFIGIGLVAYLLVSLN</sequence>
<dbReference type="AlphaFoldDB" id="A0A0P6XKJ3"/>
<evidence type="ECO:0000313" key="2">
    <source>
        <dbReference type="EMBL" id="KPL72038.1"/>
    </source>
</evidence>
<evidence type="ECO:0000313" key="3">
    <source>
        <dbReference type="Proteomes" id="UP000050417"/>
    </source>
</evidence>
<evidence type="ECO:0000256" key="1">
    <source>
        <dbReference type="SAM" id="Phobius"/>
    </source>
</evidence>